<proteinExistence type="predicted"/>
<evidence type="ECO:0000313" key="1">
    <source>
        <dbReference type="EMBL" id="AGG67216.1"/>
    </source>
</evidence>
<dbReference type="HOGENOM" id="CLU_103273_0_0_11"/>
<dbReference type="KEGG" id="ccn:H924_08890"/>
<dbReference type="STRING" id="1121353.H924_08890"/>
<dbReference type="Proteomes" id="UP000011760">
    <property type="component" value="Chromosome"/>
</dbReference>
<keyword evidence="2" id="KW-1185">Reference proteome</keyword>
<reference evidence="1 2" key="1">
    <citation type="submission" date="2013-02" db="EMBL/GenBank/DDBJ databases">
        <title>The complete genome sequence of Corynebacterium callunae DSM 20147.</title>
        <authorList>
            <person name="Ruckert C."/>
            <person name="Albersmeier A."/>
            <person name="Kalinowski J."/>
        </authorList>
    </citation>
    <scope>NUCLEOTIDE SEQUENCE [LARGE SCALE GENOMIC DNA]</scope>
    <source>
        <strain evidence="1 2">DSM 20147</strain>
    </source>
</reference>
<sequence>MGLSSRSKTLSFRAVGELGLSIRQAWDVAADNLVALAQDGQGVRFDLRNASLSTDIDTYALEVKVPGSPITAWLAHPRTFSILHHHLESRLGKNLHYLAPASATLIAIPAGAAEIPQLLSWARSQSDVNAQQGLVDKLINYHLGFPAPYRPNIWARAA</sequence>
<dbReference type="eggNOG" id="ENOG5031XHJ">
    <property type="taxonomic scope" value="Bacteria"/>
</dbReference>
<dbReference type="EMBL" id="CP004354">
    <property type="protein sequence ID" value="AGG67216.1"/>
    <property type="molecule type" value="Genomic_DNA"/>
</dbReference>
<name>M1TSI7_9CORY</name>
<protein>
    <submittedName>
        <fullName evidence="1">Uncharacterized protein</fullName>
    </submittedName>
</protein>
<organism evidence="1 2">
    <name type="scientific">Corynebacterium callunae DSM 20147</name>
    <dbReference type="NCBI Taxonomy" id="1121353"/>
    <lineage>
        <taxon>Bacteria</taxon>
        <taxon>Bacillati</taxon>
        <taxon>Actinomycetota</taxon>
        <taxon>Actinomycetes</taxon>
        <taxon>Mycobacteriales</taxon>
        <taxon>Corynebacteriaceae</taxon>
        <taxon>Corynebacterium</taxon>
    </lineage>
</organism>
<dbReference type="PATRIC" id="fig|1121353.3.peg.1812"/>
<evidence type="ECO:0000313" key="2">
    <source>
        <dbReference type="Proteomes" id="UP000011760"/>
    </source>
</evidence>
<dbReference type="AlphaFoldDB" id="M1TSI7"/>
<gene>
    <name evidence="1" type="ORF">H924_08890</name>
</gene>
<accession>M1TSI7</accession>